<evidence type="ECO:0000313" key="2">
    <source>
        <dbReference type="Proteomes" id="UP000011728"/>
    </source>
</evidence>
<dbReference type="Proteomes" id="UP000011728">
    <property type="component" value="Plasmid Csp_135p"/>
</dbReference>
<organism evidence="1 2">
    <name type="scientific">Clostridium saccharoperbutylacetonicum N1-4(HMT)</name>
    <dbReference type="NCBI Taxonomy" id="931276"/>
    <lineage>
        <taxon>Bacteria</taxon>
        <taxon>Bacillati</taxon>
        <taxon>Bacillota</taxon>
        <taxon>Clostridia</taxon>
        <taxon>Eubacteriales</taxon>
        <taxon>Clostridiaceae</taxon>
        <taxon>Clostridium</taxon>
    </lineage>
</organism>
<accession>M1M1W1</accession>
<gene>
    <name evidence="1" type="ORF">Cspa_135p00500</name>
</gene>
<geneLocation type="plasmid" evidence="1 2">
    <name>Csp_135p</name>
</geneLocation>
<protein>
    <submittedName>
        <fullName evidence="1">Uncharacterized protein</fullName>
    </submittedName>
</protein>
<dbReference type="PATRIC" id="fig|931276.5.peg.5935"/>
<evidence type="ECO:0000313" key="1">
    <source>
        <dbReference type="EMBL" id="AGF59610.1"/>
    </source>
</evidence>
<name>M1M1W1_9CLOT</name>
<keyword evidence="1" id="KW-0614">Plasmid</keyword>
<dbReference type="HOGENOM" id="CLU_1286982_0_0_9"/>
<dbReference type="RefSeq" id="WP_015395917.1">
    <property type="nucleotide sequence ID" value="NC_020292.1"/>
</dbReference>
<dbReference type="AlphaFoldDB" id="M1M1W1"/>
<sequence>MNCLIYSGNKYFGIENNELAETTLNIENAFDSSLLDSLRDELKAYAPFKIVLFNANKNKSMVYKINSSNAFILINLTNIKHENIQFENKHKMLVSNDLKNWDNYYDSNNCDSRYFENYSDRYIKDYVNSKCKYINYISKNYSYILLKLNDGELLNKLFENILGEYKRIDYDTNFNTGAINQVTVTFPEKYSQVLIKKTKSVERNTIIKDSIAVF</sequence>
<reference evidence="1 2" key="1">
    <citation type="submission" date="2013-02" db="EMBL/GenBank/DDBJ databases">
        <title>Genome sequence of Clostridium saccharoperbutylacetonicum N1-4(HMT).</title>
        <authorList>
            <person name="Poehlein A."/>
            <person name="Daniel R."/>
        </authorList>
    </citation>
    <scope>NUCLEOTIDE SEQUENCE [LARGE SCALE GENOMIC DNA]</scope>
    <source>
        <strain evidence="2">N1-4(HMT)</strain>
        <plasmid evidence="2">Plasmid Csp_135p</plasmid>
    </source>
</reference>
<dbReference type="KEGG" id="csr:Cspa_135p00500"/>
<proteinExistence type="predicted"/>
<dbReference type="EMBL" id="CP004122">
    <property type="protein sequence ID" value="AGF59610.1"/>
    <property type="molecule type" value="Genomic_DNA"/>
</dbReference>
<keyword evidence="2" id="KW-1185">Reference proteome</keyword>